<dbReference type="GO" id="GO:0008270">
    <property type="term" value="F:zinc ion binding"/>
    <property type="evidence" value="ECO:0007669"/>
    <property type="project" value="UniProtKB-KW"/>
</dbReference>
<dbReference type="PANTHER" id="PTHR47591">
    <property type="entry name" value="ZINC FINGER PROTEIN ZAT2-RELATED"/>
    <property type="match status" value="1"/>
</dbReference>
<keyword evidence="1" id="KW-0863">Zinc-finger</keyword>
<keyword evidence="1" id="KW-0862">Zinc</keyword>
<feature type="domain" description="C2H2-type" evidence="3">
    <location>
        <begin position="234"/>
        <end position="261"/>
    </location>
</feature>
<comment type="caution">
    <text evidence="4">The sequence shown here is derived from an EMBL/GenBank/DDBJ whole genome shotgun (WGS) entry which is preliminary data.</text>
</comment>
<proteinExistence type="predicted"/>
<feature type="compositionally biased region" description="Polar residues" evidence="2">
    <location>
        <begin position="1"/>
        <end position="21"/>
    </location>
</feature>
<dbReference type="STRING" id="79200.A0A165A637"/>
<evidence type="ECO:0000256" key="2">
    <source>
        <dbReference type="SAM" id="MobiDB-lite"/>
    </source>
</evidence>
<evidence type="ECO:0000259" key="3">
    <source>
        <dbReference type="PROSITE" id="PS50157"/>
    </source>
</evidence>
<dbReference type="Gene3D" id="3.30.160.60">
    <property type="entry name" value="Classic Zinc Finger"/>
    <property type="match status" value="1"/>
</dbReference>
<sequence length="387" mass="42741">MMLNNHATSHPPDNTPPNSDDQAMINRQFFRTGFRYDDDIDDDQNVPKKMMMMNPRKKRTKMVRIDNASTTASTSTDLVVAAIKPKYSKKPDPSAPKITRPCTECGRRFWSVKALFGHMRCHPERQWRGINPPPNLRRSSPIDHHRIAEDHVLLMNEEDQEVASCLLMLAKSPPPCTTIVSDQSNYPTSVTTNCTVGFSGLEIRNQNAVFGCGDVDNTVMDHGAGPSGVSSFKFECSSCKKVFGSHQALGGHRASHKNVKGCFAINKNLDCNAEEDYNINGGHDHRNVDYAGNPFGDQDKMLMVLGHRCSICLRVFPSGQALGGHKRCHWEKGDEPSSLTQGGPEPYQQFPQKGASALDLNLPVPLEDDYLSSSLNSGLSLDLSLGL</sequence>
<feature type="domain" description="C2H2-type" evidence="3">
    <location>
        <begin position="100"/>
        <end position="127"/>
    </location>
</feature>
<evidence type="ECO:0000256" key="1">
    <source>
        <dbReference type="PROSITE-ProRule" id="PRU00042"/>
    </source>
</evidence>
<keyword evidence="1" id="KW-0479">Metal-binding</keyword>
<dbReference type="SMART" id="SM00355">
    <property type="entry name" value="ZnF_C2H2"/>
    <property type="match status" value="3"/>
</dbReference>
<dbReference type="Gramene" id="KZM96976">
    <property type="protein sequence ID" value="KZM96976"/>
    <property type="gene ID" value="DCAR_015662"/>
</dbReference>
<organism evidence="4">
    <name type="scientific">Daucus carota subsp. sativus</name>
    <name type="common">Carrot</name>
    <dbReference type="NCBI Taxonomy" id="79200"/>
    <lineage>
        <taxon>Eukaryota</taxon>
        <taxon>Viridiplantae</taxon>
        <taxon>Streptophyta</taxon>
        <taxon>Embryophyta</taxon>
        <taxon>Tracheophyta</taxon>
        <taxon>Spermatophyta</taxon>
        <taxon>Magnoliopsida</taxon>
        <taxon>eudicotyledons</taxon>
        <taxon>Gunneridae</taxon>
        <taxon>Pentapetalae</taxon>
        <taxon>asterids</taxon>
        <taxon>campanulids</taxon>
        <taxon>Apiales</taxon>
        <taxon>Apiaceae</taxon>
        <taxon>Apioideae</taxon>
        <taxon>Scandiceae</taxon>
        <taxon>Daucinae</taxon>
        <taxon>Daucus</taxon>
        <taxon>Daucus sect. Daucus</taxon>
    </lineage>
</organism>
<reference evidence="4" key="1">
    <citation type="journal article" date="2016" name="Nat. Genet.">
        <title>A high-quality carrot genome assembly provides new insights into carotenoid accumulation and asterid genome evolution.</title>
        <authorList>
            <person name="Iorizzo M."/>
            <person name="Ellison S."/>
            <person name="Senalik D."/>
            <person name="Zeng P."/>
            <person name="Satapoomin P."/>
            <person name="Huang J."/>
            <person name="Bowman M."/>
            <person name="Iovene M."/>
            <person name="Sanseverino W."/>
            <person name="Cavagnaro P."/>
            <person name="Yildiz M."/>
            <person name="Macko-Podgorni A."/>
            <person name="Moranska E."/>
            <person name="Grzebelus E."/>
            <person name="Grzebelus D."/>
            <person name="Ashrafi H."/>
            <person name="Zheng Z."/>
            <person name="Cheng S."/>
            <person name="Spooner D."/>
            <person name="Van Deynze A."/>
            <person name="Simon P."/>
        </authorList>
    </citation>
    <scope>NUCLEOTIDE SEQUENCE [LARGE SCALE GENOMIC DNA]</scope>
    <source>
        <tissue evidence="4">Leaf</tissue>
    </source>
</reference>
<dbReference type="PROSITE" id="PS50157">
    <property type="entry name" value="ZINC_FINGER_C2H2_2"/>
    <property type="match status" value="3"/>
</dbReference>
<protein>
    <recommendedName>
        <fullName evidence="3">C2H2-type domain-containing protein</fullName>
    </recommendedName>
</protein>
<feature type="domain" description="C2H2-type" evidence="3">
    <location>
        <begin position="307"/>
        <end position="336"/>
    </location>
</feature>
<accession>A0A165A637</accession>
<dbReference type="SUPFAM" id="SSF57667">
    <property type="entry name" value="beta-beta-alpha zinc fingers"/>
    <property type="match status" value="1"/>
</dbReference>
<feature type="region of interest" description="Disordered" evidence="2">
    <location>
        <begin position="1"/>
        <end position="22"/>
    </location>
</feature>
<dbReference type="InterPro" id="IPR013087">
    <property type="entry name" value="Znf_C2H2_type"/>
</dbReference>
<dbReference type="OMA" id="RQVGCLD"/>
<dbReference type="PANTHER" id="PTHR47591:SF1">
    <property type="entry name" value="ZINC FINGER PROTEIN ZAT2-RELATED"/>
    <property type="match status" value="1"/>
</dbReference>
<gene>
    <name evidence="4" type="ORF">DCAR_015662</name>
</gene>
<dbReference type="PROSITE" id="PS00028">
    <property type="entry name" value="ZINC_FINGER_C2H2_1"/>
    <property type="match status" value="3"/>
</dbReference>
<dbReference type="InterPro" id="IPR036236">
    <property type="entry name" value="Znf_C2H2_sf"/>
</dbReference>
<evidence type="ECO:0000313" key="4">
    <source>
        <dbReference type="EMBL" id="KZM96976.1"/>
    </source>
</evidence>
<name>A0A165A637_DAUCS</name>
<dbReference type="AlphaFoldDB" id="A0A165A637"/>
<dbReference type="EMBL" id="LNRQ01000004">
    <property type="protein sequence ID" value="KZM96976.1"/>
    <property type="molecule type" value="Genomic_DNA"/>
</dbReference>
<dbReference type="Pfam" id="PF13912">
    <property type="entry name" value="zf-C2H2_6"/>
    <property type="match status" value="3"/>
</dbReference>